<evidence type="ECO:0000313" key="4">
    <source>
        <dbReference type="EMBL" id="PWJ92127.1"/>
    </source>
</evidence>
<dbReference type="AlphaFoldDB" id="A0AA45C6N9"/>
<dbReference type="EMBL" id="QGGI01000009">
    <property type="protein sequence ID" value="PWJ92127.1"/>
    <property type="molecule type" value="Genomic_DNA"/>
</dbReference>
<organism evidence="4 5">
    <name type="scientific">Oceanotoga teriensis</name>
    <dbReference type="NCBI Taxonomy" id="515440"/>
    <lineage>
        <taxon>Bacteria</taxon>
        <taxon>Thermotogati</taxon>
        <taxon>Thermotogota</taxon>
        <taxon>Thermotogae</taxon>
        <taxon>Petrotogales</taxon>
        <taxon>Petrotogaceae</taxon>
        <taxon>Oceanotoga</taxon>
    </lineage>
</organism>
<keyword evidence="5" id="KW-1185">Reference proteome</keyword>
<accession>A0AA45C6N9</accession>
<dbReference type="CDD" id="cd14750">
    <property type="entry name" value="PBP2_TMBP"/>
    <property type="match status" value="1"/>
</dbReference>
<sequence>MKKTALVFLVLGIFLFAFAEDIVLNYYSHGVENGTRLKIIEEFEKLNPGIKVNLVELPQDTNKKLQMIQTVLQAKDSSMDVFDADVTWPPIFASAGWVLPIEDHFTKEEIEDYLPGPIDSVTYKKHMWGIPYRTDAGILYYRKDLLEKYNKPVPETWQDLIDTSKYIMEREPGMSGHGGSWAQYEGLTCNLMEIVWSFGGKVFDEEGNVIINSEETLEALKVMNDMVNESKIMPNGILNFYSGDARAVFFSGKQVFLRDWPSGWRKSQDPKNSQVVGKVGVAALPKGNEENRSYSTLGGWQVMVSKYSKNPEEAIKFAKFRAGKTAQKMAAMGLSHIPAIKSLYDDEEILENMSFIKEMYPAFYSAYPRPKSPYYAEVSNIIQVETQRMFVGKKTPEKALKDMEFQIKMLLGQF</sequence>
<keyword evidence="3" id="KW-0732">Signal</keyword>
<dbReference type="Proteomes" id="UP000245921">
    <property type="component" value="Unassembled WGS sequence"/>
</dbReference>
<dbReference type="PANTHER" id="PTHR30061:SF50">
    <property type="entry name" value="MALTOSE_MALTODEXTRIN-BINDING PERIPLASMIC PROTEIN"/>
    <property type="match status" value="1"/>
</dbReference>
<name>A0AA45C6N9_9BACT</name>
<dbReference type="GO" id="GO:0015768">
    <property type="term" value="P:maltose transport"/>
    <property type="evidence" value="ECO:0007669"/>
    <property type="project" value="TreeGrafter"/>
</dbReference>
<keyword evidence="2" id="KW-0813">Transport</keyword>
<evidence type="ECO:0000256" key="1">
    <source>
        <dbReference type="ARBA" id="ARBA00008520"/>
    </source>
</evidence>
<dbReference type="GO" id="GO:0042956">
    <property type="term" value="P:maltodextrin transmembrane transport"/>
    <property type="evidence" value="ECO:0007669"/>
    <property type="project" value="TreeGrafter"/>
</dbReference>
<dbReference type="SUPFAM" id="SSF53850">
    <property type="entry name" value="Periplasmic binding protein-like II"/>
    <property type="match status" value="1"/>
</dbReference>
<dbReference type="GO" id="GO:0055052">
    <property type="term" value="C:ATP-binding cassette (ABC) transporter complex, substrate-binding subunit-containing"/>
    <property type="evidence" value="ECO:0007669"/>
    <property type="project" value="TreeGrafter"/>
</dbReference>
<dbReference type="InterPro" id="IPR006059">
    <property type="entry name" value="SBP"/>
</dbReference>
<evidence type="ECO:0000256" key="3">
    <source>
        <dbReference type="ARBA" id="ARBA00022729"/>
    </source>
</evidence>
<comment type="caution">
    <text evidence="4">The sequence shown here is derived from an EMBL/GenBank/DDBJ whole genome shotgun (WGS) entry which is preliminary data.</text>
</comment>
<comment type="similarity">
    <text evidence="1">Belongs to the bacterial solute-binding protein 1 family.</text>
</comment>
<dbReference type="RefSeq" id="WP_109604852.1">
    <property type="nucleotide sequence ID" value="NZ_QGGI01000009.1"/>
</dbReference>
<evidence type="ECO:0000313" key="5">
    <source>
        <dbReference type="Proteomes" id="UP000245921"/>
    </source>
</evidence>
<dbReference type="Pfam" id="PF01547">
    <property type="entry name" value="SBP_bac_1"/>
    <property type="match status" value="1"/>
</dbReference>
<protein>
    <submittedName>
        <fullName evidence="4">Carbohydrate ABC transporter substrate-binding protein (CUT1 family)</fullName>
    </submittedName>
</protein>
<dbReference type="GO" id="GO:1901982">
    <property type="term" value="F:maltose binding"/>
    <property type="evidence" value="ECO:0007669"/>
    <property type="project" value="TreeGrafter"/>
</dbReference>
<gene>
    <name evidence="4" type="ORF">C7380_10910</name>
</gene>
<dbReference type="PANTHER" id="PTHR30061">
    <property type="entry name" value="MALTOSE-BINDING PERIPLASMIC PROTEIN"/>
    <property type="match status" value="1"/>
</dbReference>
<proteinExistence type="inferred from homology"/>
<evidence type="ECO:0000256" key="2">
    <source>
        <dbReference type="ARBA" id="ARBA00022448"/>
    </source>
</evidence>
<reference evidence="4 5" key="1">
    <citation type="submission" date="2018-05" db="EMBL/GenBank/DDBJ databases">
        <title>Genomic Encyclopedia of Type Strains, Phase IV (KMG-IV): sequencing the most valuable type-strain genomes for metagenomic binning, comparative biology and taxonomic classification.</title>
        <authorList>
            <person name="Goeker M."/>
        </authorList>
    </citation>
    <scope>NUCLEOTIDE SEQUENCE [LARGE SCALE GENOMIC DNA]</scope>
    <source>
        <strain evidence="4 5">DSM 24906</strain>
    </source>
</reference>
<dbReference type="Gene3D" id="3.40.190.10">
    <property type="entry name" value="Periplasmic binding protein-like II"/>
    <property type="match status" value="2"/>
</dbReference>